<dbReference type="InterPro" id="IPR042100">
    <property type="entry name" value="Bug_dom1"/>
</dbReference>
<reference evidence="3 4" key="1">
    <citation type="submission" date="2016-03" db="EMBL/GenBank/DDBJ databases">
        <authorList>
            <consortium name="Pathogen Informatics"/>
        </authorList>
    </citation>
    <scope>NUCLEOTIDE SEQUENCE [LARGE SCALE GENOMIC DNA]</scope>
    <source>
        <strain evidence="3 4">NCTC13364</strain>
    </source>
</reference>
<feature type="signal peptide" evidence="2">
    <location>
        <begin position="1"/>
        <end position="29"/>
    </location>
</feature>
<protein>
    <submittedName>
        <fullName evidence="3">Putattive exported protein</fullName>
    </submittedName>
</protein>
<gene>
    <name evidence="3" type="ORF">SAMEA1982600_05276</name>
</gene>
<dbReference type="AlphaFoldDB" id="A0A157RN39"/>
<accession>A0A157RN39</accession>
<comment type="similarity">
    <text evidence="1">Belongs to the UPF0065 (bug) family.</text>
</comment>
<dbReference type="CDD" id="cd07012">
    <property type="entry name" value="PBP2_Bug_TTT"/>
    <property type="match status" value="1"/>
</dbReference>
<dbReference type="InterPro" id="IPR005064">
    <property type="entry name" value="BUG"/>
</dbReference>
<sequence length="330" mass="35059">MQKRTFVRTALAGILALGAAFGAPPRVLAAGYPDKPINVIVPFPPGGLTDLIGRRFAAYLEKQTGQTVIVQNKPGASGQLGAQQVARAHPDGYTVLVTATHFAISAAVRRDLPYDPVKDFSPIALFVTTPNILVVNSKVPVHNLQEYLKYANSRPGGLSFGSSGAGGSTHLSGELLKLKTHANLQHIPYKGMVLQVNDLVGGQLESGFVDASSVLQFIEAKQLRPIGVTGSARFDILPDVPTIAEQGVPGYEATTWIALAAPANTPPDILKFLNKAALDSMQTPDSAAFLKQISATRSALTPQEVSDYLRRDIAKWTEVAKAANLQTGSE</sequence>
<dbReference type="PANTHER" id="PTHR42928">
    <property type="entry name" value="TRICARBOXYLATE-BINDING PROTEIN"/>
    <property type="match status" value="1"/>
</dbReference>
<proteinExistence type="inferred from homology"/>
<dbReference type="SUPFAM" id="SSF53850">
    <property type="entry name" value="Periplasmic binding protein-like II"/>
    <property type="match status" value="1"/>
</dbReference>
<dbReference type="RefSeq" id="WP_066421102.1">
    <property type="nucleotide sequence ID" value="NZ_FKBS01000029.1"/>
</dbReference>
<feature type="chain" id="PRO_5007615728" evidence="2">
    <location>
        <begin position="30"/>
        <end position="330"/>
    </location>
</feature>
<dbReference type="Proteomes" id="UP000077037">
    <property type="component" value="Unassembled WGS sequence"/>
</dbReference>
<dbReference type="PIRSF" id="PIRSF017082">
    <property type="entry name" value="YflP"/>
    <property type="match status" value="1"/>
</dbReference>
<evidence type="ECO:0000256" key="1">
    <source>
        <dbReference type="ARBA" id="ARBA00006987"/>
    </source>
</evidence>
<dbReference type="Gene3D" id="3.40.190.150">
    <property type="entry name" value="Bordetella uptake gene, domain 1"/>
    <property type="match status" value="1"/>
</dbReference>
<dbReference type="EMBL" id="FKBS01000029">
    <property type="protein sequence ID" value="SAI59388.1"/>
    <property type="molecule type" value="Genomic_DNA"/>
</dbReference>
<name>A0A157RN39_9BORD</name>
<dbReference type="Pfam" id="PF03401">
    <property type="entry name" value="TctC"/>
    <property type="match status" value="1"/>
</dbReference>
<dbReference type="Gene3D" id="3.40.190.10">
    <property type="entry name" value="Periplasmic binding protein-like II"/>
    <property type="match status" value="1"/>
</dbReference>
<dbReference type="PANTHER" id="PTHR42928:SF5">
    <property type="entry name" value="BLR1237 PROTEIN"/>
    <property type="match status" value="1"/>
</dbReference>
<evidence type="ECO:0000313" key="4">
    <source>
        <dbReference type="Proteomes" id="UP000077037"/>
    </source>
</evidence>
<keyword evidence="2" id="KW-0732">Signal</keyword>
<organism evidence="3 4">
    <name type="scientific">Bordetella ansorpii</name>
    <dbReference type="NCBI Taxonomy" id="288768"/>
    <lineage>
        <taxon>Bacteria</taxon>
        <taxon>Pseudomonadati</taxon>
        <taxon>Pseudomonadota</taxon>
        <taxon>Betaproteobacteria</taxon>
        <taxon>Burkholderiales</taxon>
        <taxon>Alcaligenaceae</taxon>
        <taxon>Bordetella</taxon>
    </lineage>
</organism>
<evidence type="ECO:0000256" key="2">
    <source>
        <dbReference type="SAM" id="SignalP"/>
    </source>
</evidence>
<evidence type="ECO:0000313" key="3">
    <source>
        <dbReference type="EMBL" id="SAI59388.1"/>
    </source>
</evidence>